<evidence type="ECO:0000256" key="8">
    <source>
        <dbReference type="ARBA" id="ARBA00023172"/>
    </source>
</evidence>
<dbReference type="PANTHER" id="PTHR19306">
    <property type="entry name" value="STRUCTURAL MAINTENANCE OF CHROMOSOMES 5,6 SMC5, SMC6"/>
    <property type="match status" value="1"/>
</dbReference>
<evidence type="ECO:0000313" key="12">
    <source>
        <dbReference type="Proteomes" id="UP000516437"/>
    </source>
</evidence>
<dbReference type="GO" id="GO:0005524">
    <property type="term" value="F:ATP binding"/>
    <property type="evidence" value="ECO:0007669"/>
    <property type="project" value="UniProtKB-KW"/>
</dbReference>
<evidence type="ECO:0000313" key="11">
    <source>
        <dbReference type="EMBL" id="KAB1226809.1"/>
    </source>
</evidence>
<gene>
    <name evidence="11" type="ORF">CJ030_MR1G021681</name>
</gene>
<evidence type="ECO:0000256" key="4">
    <source>
        <dbReference type="ARBA" id="ARBA00022741"/>
    </source>
</evidence>
<dbReference type="OrthoDB" id="10567108at2759"/>
<reference evidence="11 12" key="1">
    <citation type="journal article" date="2019" name="Plant Biotechnol. J.">
        <title>The red bayberry genome and genetic basis of sex determination.</title>
        <authorList>
            <person name="Jia H.M."/>
            <person name="Jia H.J."/>
            <person name="Cai Q.L."/>
            <person name="Wang Y."/>
            <person name="Zhao H.B."/>
            <person name="Yang W.F."/>
            <person name="Wang G.Y."/>
            <person name="Li Y.H."/>
            <person name="Zhan D.L."/>
            <person name="Shen Y.T."/>
            <person name="Niu Q.F."/>
            <person name="Chang L."/>
            <person name="Qiu J."/>
            <person name="Zhao L."/>
            <person name="Xie H.B."/>
            <person name="Fu W.Y."/>
            <person name="Jin J."/>
            <person name="Li X.W."/>
            <person name="Jiao Y."/>
            <person name="Zhou C.C."/>
            <person name="Tu T."/>
            <person name="Chai C.Y."/>
            <person name="Gao J.L."/>
            <person name="Fan L.J."/>
            <person name="van de Weg E."/>
            <person name="Wang J.Y."/>
            <person name="Gao Z.S."/>
        </authorList>
    </citation>
    <scope>NUCLEOTIDE SEQUENCE [LARGE SCALE GENOMIC DNA]</scope>
    <source>
        <tissue evidence="11">Leaves</tissue>
    </source>
</reference>
<dbReference type="Proteomes" id="UP000516437">
    <property type="component" value="Chromosome 1"/>
</dbReference>
<name>A0A6A1WNE9_9ROSI</name>
<dbReference type="AlphaFoldDB" id="A0A6A1WNE9"/>
<keyword evidence="4" id="KW-0547">Nucleotide-binding</keyword>
<accession>A0A6A1WNE9</accession>
<keyword evidence="6" id="KW-0067">ATP-binding</keyword>
<keyword evidence="5" id="KW-0227">DNA damage</keyword>
<evidence type="ECO:0000256" key="3">
    <source>
        <dbReference type="ARBA" id="ARBA00022454"/>
    </source>
</evidence>
<dbReference type="GO" id="GO:0000724">
    <property type="term" value="P:double-strand break repair via homologous recombination"/>
    <property type="evidence" value="ECO:0007669"/>
    <property type="project" value="TreeGrafter"/>
</dbReference>
<keyword evidence="10" id="KW-0539">Nucleus</keyword>
<keyword evidence="3" id="KW-0158">Chromosome</keyword>
<comment type="subcellular location">
    <subcellularLocation>
        <location evidence="2">Chromosome</location>
    </subcellularLocation>
    <subcellularLocation>
        <location evidence="1">Nucleus</location>
    </subcellularLocation>
</comment>
<protein>
    <submittedName>
        <fullName evidence="11">Structural maintenance of chromosomes protein 6B</fullName>
    </submittedName>
</protein>
<comment type="caution">
    <text evidence="11">The sequence shown here is derived from an EMBL/GenBank/DDBJ whole genome shotgun (WGS) entry which is preliminary data.</text>
</comment>
<dbReference type="EMBL" id="RXIC02000019">
    <property type="protein sequence ID" value="KAB1226809.1"/>
    <property type="molecule type" value="Genomic_DNA"/>
</dbReference>
<evidence type="ECO:0000256" key="7">
    <source>
        <dbReference type="ARBA" id="ARBA00023054"/>
    </source>
</evidence>
<evidence type="ECO:0000256" key="5">
    <source>
        <dbReference type="ARBA" id="ARBA00022763"/>
    </source>
</evidence>
<keyword evidence="7" id="KW-0175">Coiled coil</keyword>
<proteinExistence type="predicted"/>
<dbReference type="GO" id="GO:0035861">
    <property type="term" value="C:site of double-strand break"/>
    <property type="evidence" value="ECO:0007669"/>
    <property type="project" value="TreeGrafter"/>
</dbReference>
<dbReference type="PANTHER" id="PTHR19306:SF6">
    <property type="entry name" value="STRUCTURAL MAINTENANCE OF CHROMOSOMES PROTEIN 6"/>
    <property type="match status" value="1"/>
</dbReference>
<evidence type="ECO:0000256" key="6">
    <source>
        <dbReference type="ARBA" id="ARBA00022840"/>
    </source>
</evidence>
<dbReference type="GO" id="GO:0003697">
    <property type="term" value="F:single-stranded DNA binding"/>
    <property type="evidence" value="ECO:0007669"/>
    <property type="project" value="TreeGrafter"/>
</dbReference>
<evidence type="ECO:0000256" key="2">
    <source>
        <dbReference type="ARBA" id="ARBA00004286"/>
    </source>
</evidence>
<evidence type="ECO:0000256" key="10">
    <source>
        <dbReference type="ARBA" id="ARBA00023242"/>
    </source>
</evidence>
<keyword evidence="9" id="KW-0234">DNA repair</keyword>
<evidence type="ECO:0000256" key="9">
    <source>
        <dbReference type="ARBA" id="ARBA00023204"/>
    </source>
</evidence>
<keyword evidence="8" id="KW-0233">DNA recombination</keyword>
<dbReference type="GO" id="GO:0030915">
    <property type="term" value="C:Smc5-Smc6 complex"/>
    <property type="evidence" value="ECO:0007669"/>
    <property type="project" value="TreeGrafter"/>
</dbReference>
<organism evidence="11 12">
    <name type="scientific">Morella rubra</name>
    <name type="common">Chinese bayberry</name>
    <dbReference type="NCBI Taxonomy" id="262757"/>
    <lineage>
        <taxon>Eukaryota</taxon>
        <taxon>Viridiplantae</taxon>
        <taxon>Streptophyta</taxon>
        <taxon>Embryophyta</taxon>
        <taxon>Tracheophyta</taxon>
        <taxon>Spermatophyta</taxon>
        <taxon>Magnoliopsida</taxon>
        <taxon>eudicotyledons</taxon>
        <taxon>Gunneridae</taxon>
        <taxon>Pentapetalae</taxon>
        <taxon>rosids</taxon>
        <taxon>fabids</taxon>
        <taxon>Fagales</taxon>
        <taxon>Myricaceae</taxon>
        <taxon>Morella</taxon>
    </lineage>
</organism>
<dbReference type="GO" id="GO:0003684">
    <property type="term" value="F:damaged DNA binding"/>
    <property type="evidence" value="ECO:0007669"/>
    <property type="project" value="TreeGrafter"/>
</dbReference>
<evidence type="ECO:0000256" key="1">
    <source>
        <dbReference type="ARBA" id="ARBA00004123"/>
    </source>
</evidence>
<sequence>MTVSFNGHSLHLHTMLCLTMLNIPPHMLPQTSHPSTLSVLHTENHIVYNVLEDMGDAKRQVLVRDNDVGKTIAFDQRISNLKEVYTSDGYKMFTRGTVQTTLPPNKKKISGCLCSSFDAQIEDLQRDESNMREEAQRRKM</sequence>
<dbReference type="GO" id="GO:0005634">
    <property type="term" value="C:nucleus"/>
    <property type="evidence" value="ECO:0007669"/>
    <property type="project" value="UniProtKB-SubCell"/>
</dbReference>
<keyword evidence="12" id="KW-1185">Reference proteome</keyword>